<dbReference type="Gene3D" id="1.10.8.60">
    <property type="match status" value="1"/>
</dbReference>
<evidence type="ECO:0000256" key="1">
    <source>
        <dbReference type="ARBA" id="ARBA00022553"/>
    </source>
</evidence>
<evidence type="ECO:0000313" key="10">
    <source>
        <dbReference type="Proteomes" id="UP001409291"/>
    </source>
</evidence>
<gene>
    <name evidence="9" type="ORF">ABE541_00090</name>
</gene>
<dbReference type="PANTHER" id="PTHR32071">
    <property type="entry name" value="TRANSCRIPTIONAL REGULATORY PROTEIN"/>
    <property type="match status" value="1"/>
</dbReference>
<organism evidence="9 10">
    <name type="scientific">Sphingobacterium kitahiroshimense</name>
    <dbReference type="NCBI Taxonomy" id="470446"/>
    <lineage>
        <taxon>Bacteria</taxon>
        <taxon>Pseudomonadati</taxon>
        <taxon>Bacteroidota</taxon>
        <taxon>Sphingobacteriia</taxon>
        <taxon>Sphingobacteriales</taxon>
        <taxon>Sphingobacteriaceae</taxon>
        <taxon>Sphingobacterium</taxon>
    </lineage>
</organism>
<dbReference type="SUPFAM" id="SSF46689">
    <property type="entry name" value="Homeodomain-like"/>
    <property type="match status" value="1"/>
</dbReference>
<evidence type="ECO:0000256" key="2">
    <source>
        <dbReference type="ARBA" id="ARBA00022741"/>
    </source>
</evidence>
<dbReference type="Pfam" id="PF25601">
    <property type="entry name" value="AAA_lid_14"/>
    <property type="match status" value="1"/>
</dbReference>
<keyword evidence="2" id="KW-0547">Nucleotide-binding</keyword>
<dbReference type="SMART" id="SM00382">
    <property type="entry name" value="AAA"/>
    <property type="match status" value="1"/>
</dbReference>
<evidence type="ECO:0000256" key="4">
    <source>
        <dbReference type="ARBA" id="ARBA00023015"/>
    </source>
</evidence>
<evidence type="ECO:0000256" key="5">
    <source>
        <dbReference type="ARBA" id="ARBA00023163"/>
    </source>
</evidence>
<dbReference type="Gene3D" id="3.40.50.300">
    <property type="entry name" value="P-loop containing nucleotide triphosphate hydrolases"/>
    <property type="match status" value="1"/>
</dbReference>
<dbReference type="PANTHER" id="PTHR32071:SF17">
    <property type="entry name" value="TRANSCRIPTIONAL REGULATOR (NTRC FAMILY)"/>
    <property type="match status" value="1"/>
</dbReference>
<sequence>MSTILIIDDERAIRNSLRDILEYEDYNILDVDNGIEALEIIKKEKIDLVLCDIKMNKMDGMEVLATAQKTNPDLPFIMISGHGTIETAVEAAKKGAFDFLEKPLDLNRLLITVRNGLEKVSLVTETKVLKKKVTSYKTKEILGKSEAISRIKETIDRVAPTEARVLITGANGAGKELVARWLHEKSNRAEGPLIEVNCAAIPSELIESELFGHEKGSFTSAIKQRLGKFELATNGTLFLDEIGDMSLSAQAKVLRALQEHKITRVGGDKEIDVNVRVVAATNKNLFKEIDEGNFRMDLYHRLSVILIHVPSLTERVDDIPLLSKNFCEEICNEYGVPIKEITPAALKELSNLPWTGNIRELRNMIERLIILSDKSITDRDVIAFANPSNTVNAISSHAHTDNGSSHTTQNGGKVDLDNFASFQDFKDFAEKEFIKYKLEKNTWNVSKTADDLDIQRSHLYSKIEKFGLKRD</sequence>
<dbReference type="Pfam" id="PF00158">
    <property type="entry name" value="Sigma54_activat"/>
    <property type="match status" value="1"/>
</dbReference>
<feature type="domain" description="Sigma-54 factor interaction" evidence="7">
    <location>
        <begin position="141"/>
        <end position="370"/>
    </location>
</feature>
<keyword evidence="10" id="KW-1185">Reference proteome</keyword>
<dbReference type="InterPro" id="IPR003593">
    <property type="entry name" value="AAA+_ATPase"/>
</dbReference>
<accession>A0ABV0BLN4</accession>
<evidence type="ECO:0000259" key="7">
    <source>
        <dbReference type="PROSITE" id="PS50045"/>
    </source>
</evidence>
<dbReference type="Pfam" id="PF02954">
    <property type="entry name" value="HTH_8"/>
    <property type="match status" value="1"/>
</dbReference>
<dbReference type="InterPro" id="IPR009057">
    <property type="entry name" value="Homeodomain-like_sf"/>
</dbReference>
<dbReference type="InterPro" id="IPR001789">
    <property type="entry name" value="Sig_transdc_resp-reg_receiver"/>
</dbReference>
<dbReference type="SUPFAM" id="SSF52172">
    <property type="entry name" value="CheY-like"/>
    <property type="match status" value="1"/>
</dbReference>
<dbReference type="CDD" id="cd00009">
    <property type="entry name" value="AAA"/>
    <property type="match status" value="1"/>
</dbReference>
<dbReference type="InterPro" id="IPR027417">
    <property type="entry name" value="P-loop_NTPase"/>
</dbReference>
<evidence type="ECO:0000256" key="3">
    <source>
        <dbReference type="ARBA" id="ARBA00022840"/>
    </source>
</evidence>
<reference evidence="9 10" key="1">
    <citation type="submission" date="2024-04" db="EMBL/GenBank/DDBJ databases">
        <title>WGS of bacteria from Torrens River.</title>
        <authorList>
            <person name="Wyrsch E.R."/>
            <person name="Drigo B."/>
        </authorList>
    </citation>
    <scope>NUCLEOTIDE SEQUENCE [LARGE SCALE GENOMIC DNA]</scope>
    <source>
        <strain evidence="9 10">TWI391</strain>
    </source>
</reference>
<dbReference type="Proteomes" id="UP001409291">
    <property type="component" value="Unassembled WGS sequence"/>
</dbReference>
<feature type="domain" description="Response regulatory" evidence="8">
    <location>
        <begin position="3"/>
        <end position="117"/>
    </location>
</feature>
<protein>
    <submittedName>
        <fullName evidence="9">Sigma-54 dependent transcriptional regulator</fullName>
    </submittedName>
</protein>
<comment type="caution">
    <text evidence="9">The sequence shown here is derived from an EMBL/GenBank/DDBJ whole genome shotgun (WGS) entry which is preliminary data.</text>
</comment>
<evidence type="ECO:0000256" key="6">
    <source>
        <dbReference type="PROSITE-ProRule" id="PRU00169"/>
    </source>
</evidence>
<dbReference type="SMART" id="SM00448">
    <property type="entry name" value="REC"/>
    <property type="match status" value="1"/>
</dbReference>
<keyword evidence="5" id="KW-0804">Transcription</keyword>
<keyword evidence="3" id="KW-0067">ATP-binding</keyword>
<dbReference type="Gene3D" id="3.40.50.2300">
    <property type="match status" value="1"/>
</dbReference>
<dbReference type="InterPro" id="IPR011006">
    <property type="entry name" value="CheY-like_superfamily"/>
</dbReference>
<keyword evidence="1 6" id="KW-0597">Phosphoprotein</keyword>
<proteinExistence type="predicted"/>
<dbReference type="InterPro" id="IPR002078">
    <property type="entry name" value="Sigma_54_int"/>
</dbReference>
<dbReference type="InterPro" id="IPR058031">
    <property type="entry name" value="AAA_lid_NorR"/>
</dbReference>
<evidence type="ECO:0000313" key="9">
    <source>
        <dbReference type="EMBL" id="MEN5375656.1"/>
    </source>
</evidence>
<dbReference type="Pfam" id="PF00072">
    <property type="entry name" value="Response_reg"/>
    <property type="match status" value="1"/>
</dbReference>
<dbReference type="InterPro" id="IPR002197">
    <property type="entry name" value="HTH_Fis"/>
</dbReference>
<dbReference type="Gene3D" id="1.10.10.60">
    <property type="entry name" value="Homeodomain-like"/>
    <property type="match status" value="1"/>
</dbReference>
<keyword evidence="4" id="KW-0805">Transcription regulation</keyword>
<dbReference type="SUPFAM" id="SSF52540">
    <property type="entry name" value="P-loop containing nucleoside triphosphate hydrolases"/>
    <property type="match status" value="1"/>
</dbReference>
<evidence type="ECO:0000259" key="8">
    <source>
        <dbReference type="PROSITE" id="PS50110"/>
    </source>
</evidence>
<dbReference type="EMBL" id="JBDJNQ010000001">
    <property type="protein sequence ID" value="MEN5375656.1"/>
    <property type="molecule type" value="Genomic_DNA"/>
</dbReference>
<dbReference type="PROSITE" id="PS50045">
    <property type="entry name" value="SIGMA54_INTERACT_4"/>
    <property type="match status" value="1"/>
</dbReference>
<feature type="modified residue" description="4-aspartylphosphate" evidence="6">
    <location>
        <position position="52"/>
    </location>
</feature>
<name>A0ABV0BLN4_9SPHI</name>
<dbReference type="RefSeq" id="WP_132772023.1">
    <property type="nucleotide sequence ID" value="NZ_JAOQNK010000001.1"/>
</dbReference>
<dbReference type="PROSITE" id="PS50110">
    <property type="entry name" value="RESPONSE_REGULATORY"/>
    <property type="match status" value="1"/>
</dbReference>